<dbReference type="CDD" id="cd10787">
    <property type="entry name" value="LamB_YcsF_like"/>
    <property type="match status" value="1"/>
</dbReference>
<gene>
    <name evidence="1" type="ORF">CLV84_4156</name>
</gene>
<protein>
    <submittedName>
        <fullName evidence="1">UPF0271 protein</fullName>
    </submittedName>
</protein>
<dbReference type="InterPro" id="IPR011330">
    <property type="entry name" value="Glyco_hydro/deAcase_b/a-brl"/>
</dbReference>
<dbReference type="PANTHER" id="PTHR30292">
    <property type="entry name" value="UNCHARACTERIZED PROTEIN YBGL-RELATED"/>
    <property type="match status" value="1"/>
</dbReference>
<accession>A0A2S6I0K0</accession>
<evidence type="ECO:0000313" key="2">
    <source>
        <dbReference type="Proteomes" id="UP000237662"/>
    </source>
</evidence>
<dbReference type="GO" id="GO:0005975">
    <property type="term" value="P:carbohydrate metabolic process"/>
    <property type="evidence" value="ECO:0007669"/>
    <property type="project" value="InterPro"/>
</dbReference>
<dbReference type="NCBIfam" id="NF003816">
    <property type="entry name" value="PRK05406.1-5"/>
    <property type="match status" value="1"/>
</dbReference>
<dbReference type="Proteomes" id="UP000237662">
    <property type="component" value="Unassembled WGS sequence"/>
</dbReference>
<dbReference type="Pfam" id="PF03746">
    <property type="entry name" value="LamB_YcsF"/>
    <property type="match status" value="1"/>
</dbReference>
<dbReference type="AlphaFoldDB" id="A0A2S6I0K0"/>
<dbReference type="Gene3D" id="3.20.20.370">
    <property type="entry name" value="Glycoside hydrolase/deacetylase"/>
    <property type="match status" value="1"/>
</dbReference>
<dbReference type="NCBIfam" id="NF003814">
    <property type="entry name" value="PRK05406.1-3"/>
    <property type="match status" value="1"/>
</dbReference>
<sequence>MELNADLGESWYERQIGDDAALMPYLDACNVACGFHGGDALTMQRTIDLALEHGVSIGAHPSFPDRKHFGRSPRQPATDQLRAWLVYQVAALQGMVQAAGSRLHHLKLHGALYHYANRETAAAEALVSVMKALEVPILYGPPNGALKEVATAANLLFYAEGFVDRRYEDNLDLRSRHHADAAIESVEEAVEQVRLLLDGRVRTVNGEVRTITVDTMCVHGDHPGAADKARAIRRALDATLLRG</sequence>
<dbReference type="EMBL" id="PTJC01000008">
    <property type="protein sequence ID" value="PPK84386.1"/>
    <property type="molecule type" value="Genomic_DNA"/>
</dbReference>
<dbReference type="PANTHER" id="PTHR30292:SF0">
    <property type="entry name" value="5-OXOPROLINASE SUBUNIT A"/>
    <property type="match status" value="1"/>
</dbReference>
<reference evidence="1 2" key="1">
    <citation type="submission" date="2018-02" db="EMBL/GenBank/DDBJ databases">
        <title>Genomic Encyclopedia of Archaeal and Bacterial Type Strains, Phase II (KMG-II): from individual species to whole genera.</title>
        <authorList>
            <person name="Goeker M."/>
        </authorList>
    </citation>
    <scope>NUCLEOTIDE SEQUENCE [LARGE SCALE GENOMIC DNA]</scope>
    <source>
        <strain evidence="1 2">DSM 29526</strain>
    </source>
</reference>
<organism evidence="1 2">
    <name type="scientific">Neolewinella xylanilytica</name>
    <dbReference type="NCBI Taxonomy" id="1514080"/>
    <lineage>
        <taxon>Bacteria</taxon>
        <taxon>Pseudomonadati</taxon>
        <taxon>Bacteroidota</taxon>
        <taxon>Saprospiria</taxon>
        <taxon>Saprospirales</taxon>
        <taxon>Lewinellaceae</taxon>
        <taxon>Neolewinella</taxon>
    </lineage>
</organism>
<proteinExistence type="predicted"/>
<dbReference type="SUPFAM" id="SSF88713">
    <property type="entry name" value="Glycoside hydrolase/deacetylase"/>
    <property type="match status" value="1"/>
</dbReference>
<dbReference type="InterPro" id="IPR005501">
    <property type="entry name" value="LamB/YcsF/PxpA-like"/>
</dbReference>
<name>A0A2S6I0K0_9BACT</name>
<dbReference type="OrthoDB" id="9773478at2"/>
<dbReference type="RefSeq" id="WP_104421709.1">
    <property type="nucleotide sequence ID" value="NZ_PTJC01000008.1"/>
</dbReference>
<keyword evidence="2" id="KW-1185">Reference proteome</keyword>
<comment type="caution">
    <text evidence="1">The sequence shown here is derived from an EMBL/GenBank/DDBJ whole genome shotgun (WGS) entry which is preliminary data.</text>
</comment>
<evidence type="ECO:0000313" key="1">
    <source>
        <dbReference type="EMBL" id="PPK84386.1"/>
    </source>
</evidence>